<dbReference type="Proteomes" id="UP000515928">
    <property type="component" value="Chromosome"/>
</dbReference>
<evidence type="ECO:0000313" key="2">
    <source>
        <dbReference type="EMBL" id="QNN60688.1"/>
    </source>
</evidence>
<reference evidence="2 3" key="1">
    <citation type="submission" date="2020-08" db="EMBL/GenBank/DDBJ databases">
        <title>Genome sequence of Erysipelothrix inopinata DSM 15511T.</title>
        <authorList>
            <person name="Hyun D.-W."/>
            <person name="Bae J.-W."/>
        </authorList>
    </citation>
    <scope>NUCLEOTIDE SEQUENCE [LARGE SCALE GENOMIC DNA]</scope>
    <source>
        <strain evidence="2 3">DSM 15511</strain>
    </source>
</reference>
<feature type="transmembrane region" description="Helical" evidence="1">
    <location>
        <begin position="12"/>
        <end position="30"/>
    </location>
</feature>
<dbReference type="AlphaFoldDB" id="A0A7G9RYL3"/>
<sequence length="105" mass="12440">MSRILDYTLKENVLRFIAIVMIATLFYFLGEFLDRLPNTKETKKWLRIAKKFAFLMMFIPLGVGIVMKEVNGTDMSDLYSLFAFFSTPLFIYLNFTIKNRLKEFE</sequence>
<keyword evidence="3" id="KW-1185">Reference proteome</keyword>
<keyword evidence="1" id="KW-0472">Membrane</keyword>
<feature type="transmembrane region" description="Helical" evidence="1">
    <location>
        <begin position="79"/>
        <end position="97"/>
    </location>
</feature>
<dbReference type="RefSeq" id="WP_187533811.1">
    <property type="nucleotide sequence ID" value="NZ_CBCSHU010000024.1"/>
</dbReference>
<proteinExistence type="predicted"/>
<gene>
    <name evidence="2" type="ORF">H9L01_10030</name>
</gene>
<accession>A0A7G9RYL3</accession>
<keyword evidence="1" id="KW-0812">Transmembrane</keyword>
<dbReference type="KEGG" id="eio:H9L01_10030"/>
<dbReference type="EMBL" id="CP060715">
    <property type="protein sequence ID" value="QNN60688.1"/>
    <property type="molecule type" value="Genomic_DNA"/>
</dbReference>
<organism evidence="2 3">
    <name type="scientific">Erysipelothrix inopinata</name>
    <dbReference type="NCBI Taxonomy" id="225084"/>
    <lineage>
        <taxon>Bacteria</taxon>
        <taxon>Bacillati</taxon>
        <taxon>Bacillota</taxon>
        <taxon>Erysipelotrichia</taxon>
        <taxon>Erysipelotrichales</taxon>
        <taxon>Erysipelotrichaceae</taxon>
        <taxon>Erysipelothrix</taxon>
    </lineage>
</organism>
<name>A0A7G9RYL3_9FIRM</name>
<evidence type="ECO:0000313" key="3">
    <source>
        <dbReference type="Proteomes" id="UP000515928"/>
    </source>
</evidence>
<protein>
    <submittedName>
        <fullName evidence="2">Uncharacterized protein</fullName>
    </submittedName>
</protein>
<feature type="transmembrane region" description="Helical" evidence="1">
    <location>
        <begin position="51"/>
        <end position="67"/>
    </location>
</feature>
<keyword evidence="1" id="KW-1133">Transmembrane helix</keyword>
<evidence type="ECO:0000256" key="1">
    <source>
        <dbReference type="SAM" id="Phobius"/>
    </source>
</evidence>